<comment type="caution">
    <text evidence="2">The sequence shown here is derived from an EMBL/GenBank/DDBJ whole genome shotgun (WGS) entry which is preliminary data.</text>
</comment>
<name>A0ABM9YLP6_ACIRA</name>
<organism evidence="2 3">
    <name type="scientific">Acinetobacter radioresistens SK82</name>
    <dbReference type="NCBI Taxonomy" id="596318"/>
    <lineage>
        <taxon>Bacteria</taxon>
        <taxon>Pseudomonadati</taxon>
        <taxon>Pseudomonadota</taxon>
        <taxon>Gammaproteobacteria</taxon>
        <taxon>Moraxellales</taxon>
        <taxon>Moraxellaceae</taxon>
        <taxon>Acinetobacter</taxon>
    </lineage>
</organism>
<dbReference type="Pfam" id="PF09848">
    <property type="entry name" value="SLFN-g3_helicase"/>
    <property type="match status" value="1"/>
</dbReference>
<dbReference type="Proteomes" id="UP000018419">
    <property type="component" value="Unassembled WGS sequence"/>
</dbReference>
<accession>A0ABM9YLP6</accession>
<sequence>MLNAYRVLLTRARQGMVIYVPEIEQADWTRPAKYYNSTYQFLMDCGFETLK</sequence>
<protein>
    <recommendedName>
        <fullName evidence="1">Schlafen group 3-like DNA/RNA helicase domain-containing protein</fullName>
    </recommendedName>
</protein>
<proteinExistence type="predicted"/>
<gene>
    <name evidence="2" type="ORF">ACIRA0001_2044</name>
</gene>
<feature type="domain" description="Schlafen group 3-like DNA/RNA helicase" evidence="1">
    <location>
        <begin position="1"/>
        <end position="21"/>
    </location>
</feature>
<dbReference type="InterPro" id="IPR018647">
    <property type="entry name" value="SLFN_3-like_DNA/RNA_helicase"/>
</dbReference>
<evidence type="ECO:0000313" key="2">
    <source>
        <dbReference type="EMBL" id="EET81915.1"/>
    </source>
</evidence>
<dbReference type="EMBL" id="ACVR01000061">
    <property type="protein sequence ID" value="EET81915.1"/>
    <property type="molecule type" value="Genomic_DNA"/>
</dbReference>
<reference evidence="2 3" key="1">
    <citation type="submission" date="2009-07" db="EMBL/GenBank/DDBJ databases">
        <authorList>
            <person name="Madupu R."/>
            <person name="Durkin A.S."/>
            <person name="Torralba M."/>
            <person name="Methe B."/>
            <person name="Sutton G.G."/>
            <person name="Strausberg R.L."/>
            <person name="Nelson K.E."/>
        </authorList>
    </citation>
    <scope>NUCLEOTIDE SEQUENCE [LARGE SCALE GENOMIC DNA]</scope>
    <source>
        <strain evidence="2 3">SK82</strain>
    </source>
</reference>
<evidence type="ECO:0000259" key="1">
    <source>
        <dbReference type="Pfam" id="PF09848"/>
    </source>
</evidence>
<keyword evidence="3" id="KW-1185">Reference proteome</keyword>
<evidence type="ECO:0000313" key="3">
    <source>
        <dbReference type="Proteomes" id="UP000018419"/>
    </source>
</evidence>